<accession>A0A285NCD9</accession>
<reference evidence="3" key="1">
    <citation type="submission" date="2017-09" db="EMBL/GenBank/DDBJ databases">
        <authorList>
            <person name="Varghese N."/>
            <person name="Submissions S."/>
        </authorList>
    </citation>
    <scope>NUCLEOTIDE SEQUENCE [LARGE SCALE GENOMIC DNA]</scope>
    <source>
        <strain evidence="3">DSM 15103</strain>
    </source>
</reference>
<dbReference type="AlphaFoldDB" id="A0A285NCD9"/>
<dbReference type="Proteomes" id="UP000219036">
    <property type="component" value="Unassembled WGS sequence"/>
</dbReference>
<gene>
    <name evidence="2" type="ORF">SAMN06265182_0958</name>
</gene>
<proteinExistence type="predicted"/>
<feature type="signal peptide" evidence="1">
    <location>
        <begin position="1"/>
        <end position="19"/>
    </location>
</feature>
<feature type="chain" id="PRO_5013171170" evidence="1">
    <location>
        <begin position="20"/>
        <end position="96"/>
    </location>
</feature>
<dbReference type="RefSeq" id="WP_097000126.1">
    <property type="nucleotide sequence ID" value="NZ_OBEI01000002.1"/>
</dbReference>
<keyword evidence="3" id="KW-1185">Reference proteome</keyword>
<evidence type="ECO:0000256" key="1">
    <source>
        <dbReference type="SAM" id="SignalP"/>
    </source>
</evidence>
<name>A0A285NCD9_9AQUI</name>
<keyword evidence="1" id="KW-0732">Signal</keyword>
<protein>
    <submittedName>
        <fullName evidence="2">Uncharacterized protein</fullName>
    </submittedName>
</protein>
<evidence type="ECO:0000313" key="3">
    <source>
        <dbReference type="Proteomes" id="UP000219036"/>
    </source>
</evidence>
<sequence>MRLLIGVLFSIILSTHSFAGDTTTTTELLDEAQNSIKAAFESGCPTLAPYEYYKAETYYYIAREETSKLNTKAGNAAAMKAIEWALKAMAKRYGEE</sequence>
<evidence type="ECO:0000313" key="2">
    <source>
        <dbReference type="EMBL" id="SNZ07174.1"/>
    </source>
</evidence>
<dbReference type="EMBL" id="OBEI01000002">
    <property type="protein sequence ID" value="SNZ07174.1"/>
    <property type="molecule type" value="Genomic_DNA"/>
</dbReference>
<organism evidence="2 3">
    <name type="scientific">Persephonella hydrogeniphila</name>
    <dbReference type="NCBI Taxonomy" id="198703"/>
    <lineage>
        <taxon>Bacteria</taxon>
        <taxon>Pseudomonadati</taxon>
        <taxon>Aquificota</taxon>
        <taxon>Aquificia</taxon>
        <taxon>Aquificales</taxon>
        <taxon>Hydrogenothermaceae</taxon>
        <taxon>Persephonella</taxon>
    </lineage>
</organism>
<dbReference type="OrthoDB" id="15033at2"/>